<protein>
    <recommendedName>
        <fullName evidence="2">diguanylate cyclase</fullName>
        <ecNumber evidence="2">2.7.7.65</ecNumber>
    </recommendedName>
</protein>
<keyword evidence="4" id="KW-0472">Membrane</keyword>
<dbReference type="Proteomes" id="UP000076131">
    <property type="component" value="Unassembled WGS sequence"/>
</dbReference>
<dbReference type="SMART" id="SM00267">
    <property type="entry name" value="GGDEF"/>
    <property type="match status" value="1"/>
</dbReference>
<feature type="transmembrane region" description="Helical" evidence="4">
    <location>
        <begin position="384"/>
        <end position="403"/>
    </location>
</feature>
<keyword evidence="7" id="KW-1185">Reference proteome</keyword>
<dbReference type="eggNOG" id="COG2199">
    <property type="taxonomic scope" value="Bacteria"/>
</dbReference>
<sequence>MVIAGWILLGLSGSIAYAAVLPVVDQSASLLKEADSSRTQNHDRFLELLQRLDKQAAKLSPEQQEYLHYLQAWQAAYVGDYATSDRLADTVLTHSRDSVLRFKTDSFMVNSLAERSRYEDAFRRLNLVLSRLHTVSDPDARALAITVAVLLYEESGQYDLAWNYADQLANETRQPNDWMCKTGYARLAALYKAGKLDGINEKLQQGIDLCQKVGDDLYANGIRLYLARVALQRGHSEKAIMLLRSNYDAVQRSGYSWLLSQVDALLAEAYLGTSQIALSKQSALQVVARSEGNKYSESLSVAERVLYLIAKSQGDLRAALDHHERYMASNNGWLDEVGARALAFQIVQQQLLAKKLQLDTLSKQNQILQLQRNLDKKASETSRLYILLLLTVLAFIGFWAYRVKRSQLRFMRLARRDGLTDIFNRQHFVNEAEQQLQYCRKSGREACLVLIDLDHFKAVNDTYGHAVGDRVLKRAVAACQAHLRSTDIFGRLGGEEFGIVLPDCTLEQVLSRTERIRQALVAVVRGDAAEEICVSASFGVASTRYSGHELRQLLIHADDALYRAKREGRNRVSVSDGRAEPQLNAVAVTAEGVQ</sequence>
<dbReference type="Gene3D" id="3.30.70.270">
    <property type="match status" value="1"/>
</dbReference>
<evidence type="ECO:0000256" key="3">
    <source>
        <dbReference type="ARBA" id="ARBA00034247"/>
    </source>
</evidence>
<comment type="cofactor">
    <cofactor evidence="1">
        <name>Mg(2+)</name>
        <dbReference type="ChEBI" id="CHEBI:18420"/>
    </cofactor>
</comment>
<dbReference type="GO" id="GO:0052621">
    <property type="term" value="F:diguanylate cyclase activity"/>
    <property type="evidence" value="ECO:0007669"/>
    <property type="project" value="UniProtKB-EC"/>
</dbReference>
<dbReference type="PANTHER" id="PTHR45138:SF9">
    <property type="entry name" value="DIGUANYLATE CYCLASE DGCM-RELATED"/>
    <property type="match status" value="1"/>
</dbReference>
<dbReference type="GO" id="GO:0043709">
    <property type="term" value="P:cell adhesion involved in single-species biofilm formation"/>
    <property type="evidence" value="ECO:0007669"/>
    <property type="project" value="TreeGrafter"/>
</dbReference>
<dbReference type="SUPFAM" id="SSF48452">
    <property type="entry name" value="TPR-like"/>
    <property type="match status" value="1"/>
</dbReference>
<dbReference type="Gene3D" id="1.25.40.10">
    <property type="entry name" value="Tetratricopeptide repeat domain"/>
    <property type="match status" value="1"/>
</dbReference>
<dbReference type="Pfam" id="PF00990">
    <property type="entry name" value="GGDEF"/>
    <property type="match status" value="1"/>
</dbReference>
<evidence type="ECO:0000313" key="7">
    <source>
        <dbReference type="Proteomes" id="UP000076131"/>
    </source>
</evidence>
<dbReference type="PANTHER" id="PTHR45138">
    <property type="entry name" value="REGULATORY COMPONENTS OF SENSORY TRANSDUCTION SYSTEM"/>
    <property type="match status" value="1"/>
</dbReference>
<proteinExistence type="predicted"/>
<comment type="caution">
    <text evidence="6">The sequence shown here is derived from an EMBL/GenBank/DDBJ whole genome shotgun (WGS) entry which is preliminary data.</text>
</comment>
<dbReference type="EMBL" id="LVJS01000033">
    <property type="protein sequence ID" value="KZC24115.1"/>
    <property type="molecule type" value="Genomic_DNA"/>
</dbReference>
<dbReference type="AlphaFoldDB" id="A0A154QJU6"/>
<evidence type="ECO:0000259" key="5">
    <source>
        <dbReference type="PROSITE" id="PS50887"/>
    </source>
</evidence>
<dbReference type="InterPro" id="IPR043128">
    <property type="entry name" value="Rev_trsase/Diguanyl_cyclase"/>
</dbReference>
<dbReference type="STRING" id="416169.RHOFW104T7_10365"/>
<dbReference type="SUPFAM" id="SSF55073">
    <property type="entry name" value="Nucleotide cyclase"/>
    <property type="match status" value="1"/>
</dbReference>
<dbReference type="NCBIfam" id="TIGR00254">
    <property type="entry name" value="GGDEF"/>
    <property type="match status" value="1"/>
</dbReference>
<dbReference type="eggNOG" id="COG2909">
    <property type="taxonomic scope" value="Bacteria"/>
</dbReference>
<dbReference type="RefSeq" id="WP_015448109.1">
    <property type="nucleotide sequence ID" value="NZ_LVJS01000033.1"/>
</dbReference>
<comment type="catalytic activity">
    <reaction evidence="3">
        <text>2 GTP = 3',3'-c-di-GMP + 2 diphosphate</text>
        <dbReference type="Rhea" id="RHEA:24898"/>
        <dbReference type="ChEBI" id="CHEBI:33019"/>
        <dbReference type="ChEBI" id="CHEBI:37565"/>
        <dbReference type="ChEBI" id="CHEBI:58805"/>
        <dbReference type="EC" id="2.7.7.65"/>
    </reaction>
</comment>
<dbReference type="GO" id="GO:1902201">
    <property type="term" value="P:negative regulation of bacterial-type flagellum-dependent cell motility"/>
    <property type="evidence" value="ECO:0007669"/>
    <property type="project" value="TreeGrafter"/>
</dbReference>
<dbReference type="InterPro" id="IPR029787">
    <property type="entry name" value="Nucleotide_cyclase"/>
</dbReference>
<reference evidence="6 7" key="1">
    <citation type="journal article" date="2016" name="MBio">
        <title>Lateral Gene Transfer in a Heavy Metal-Contaminated-Groundwater Microbial Community.</title>
        <authorList>
            <person name="Hemme C.L."/>
            <person name="Green S.J."/>
            <person name="Rishishwar L."/>
            <person name="Prakash O."/>
            <person name="Pettenato A."/>
            <person name="Chakraborty R."/>
            <person name="Deutschbauer A.M."/>
            <person name="Van Nostrand J.D."/>
            <person name="Wu L."/>
            <person name="He Z."/>
            <person name="Jordan I.K."/>
            <person name="Hazen T.C."/>
            <person name="Arkin A.P."/>
            <person name="Kostka J.E."/>
            <person name="Zhou J."/>
        </authorList>
    </citation>
    <scope>NUCLEOTIDE SEQUENCE [LARGE SCALE GENOMIC DNA]</scope>
    <source>
        <strain evidence="6 7">FW104-T7</strain>
    </source>
</reference>
<organism evidence="6 7">
    <name type="scientific">Rhodanobacter thiooxydans</name>
    <dbReference type="NCBI Taxonomy" id="416169"/>
    <lineage>
        <taxon>Bacteria</taxon>
        <taxon>Pseudomonadati</taxon>
        <taxon>Pseudomonadota</taxon>
        <taxon>Gammaproteobacteria</taxon>
        <taxon>Lysobacterales</taxon>
        <taxon>Rhodanobacteraceae</taxon>
        <taxon>Rhodanobacter</taxon>
    </lineage>
</organism>
<name>A0A154QJU6_9GAMM</name>
<accession>A0A154QJU6</accession>
<dbReference type="FunFam" id="3.30.70.270:FF:000001">
    <property type="entry name" value="Diguanylate cyclase domain protein"/>
    <property type="match status" value="1"/>
</dbReference>
<dbReference type="EC" id="2.7.7.65" evidence="2"/>
<dbReference type="InterPro" id="IPR011990">
    <property type="entry name" value="TPR-like_helical_dom_sf"/>
</dbReference>
<feature type="domain" description="GGDEF" evidence="5">
    <location>
        <begin position="444"/>
        <end position="577"/>
    </location>
</feature>
<keyword evidence="4" id="KW-1133">Transmembrane helix</keyword>
<dbReference type="InterPro" id="IPR000160">
    <property type="entry name" value="GGDEF_dom"/>
</dbReference>
<evidence type="ECO:0000313" key="6">
    <source>
        <dbReference type="EMBL" id="KZC24115.1"/>
    </source>
</evidence>
<keyword evidence="4" id="KW-0812">Transmembrane</keyword>
<dbReference type="InterPro" id="IPR050469">
    <property type="entry name" value="Diguanylate_Cyclase"/>
</dbReference>
<evidence type="ECO:0000256" key="2">
    <source>
        <dbReference type="ARBA" id="ARBA00012528"/>
    </source>
</evidence>
<evidence type="ECO:0000256" key="1">
    <source>
        <dbReference type="ARBA" id="ARBA00001946"/>
    </source>
</evidence>
<gene>
    <name evidence="6" type="ORF">RHOFW104T7_10365</name>
</gene>
<evidence type="ECO:0000256" key="4">
    <source>
        <dbReference type="SAM" id="Phobius"/>
    </source>
</evidence>
<dbReference type="PROSITE" id="PS50887">
    <property type="entry name" value="GGDEF"/>
    <property type="match status" value="1"/>
</dbReference>
<dbReference type="GO" id="GO:0005886">
    <property type="term" value="C:plasma membrane"/>
    <property type="evidence" value="ECO:0007669"/>
    <property type="project" value="TreeGrafter"/>
</dbReference>
<dbReference type="CDD" id="cd01949">
    <property type="entry name" value="GGDEF"/>
    <property type="match status" value="1"/>
</dbReference>